<evidence type="ECO:0000313" key="3">
    <source>
        <dbReference type="Proteomes" id="UP000243498"/>
    </source>
</evidence>
<proteinExistence type="predicted"/>
<keyword evidence="3" id="KW-1185">Reference proteome</keyword>
<dbReference type="AlphaFoldDB" id="A0A167I7A9"/>
<reference evidence="2 3" key="1">
    <citation type="journal article" date="2016" name="Genome Biol. Evol.">
        <title>Divergent and convergent evolution of fungal pathogenicity.</title>
        <authorList>
            <person name="Shang Y."/>
            <person name="Xiao G."/>
            <person name="Zheng P."/>
            <person name="Cen K."/>
            <person name="Zhan S."/>
            <person name="Wang C."/>
        </authorList>
    </citation>
    <scope>NUCLEOTIDE SEQUENCE [LARGE SCALE GENOMIC DNA]</scope>
    <source>
        <strain evidence="2 3">RCEF 4871</strain>
    </source>
</reference>
<name>A0A167I7A9_METRR</name>
<dbReference type="EMBL" id="AZHC01000004">
    <property type="protein sequence ID" value="OAA48747.1"/>
    <property type="molecule type" value="Genomic_DNA"/>
</dbReference>
<organism evidence="2 3">
    <name type="scientific">Metarhizium rileyi (strain RCEF 4871)</name>
    <name type="common">Nomuraea rileyi</name>
    <dbReference type="NCBI Taxonomy" id="1649241"/>
    <lineage>
        <taxon>Eukaryota</taxon>
        <taxon>Fungi</taxon>
        <taxon>Dikarya</taxon>
        <taxon>Ascomycota</taxon>
        <taxon>Pezizomycotina</taxon>
        <taxon>Sordariomycetes</taxon>
        <taxon>Hypocreomycetidae</taxon>
        <taxon>Hypocreales</taxon>
        <taxon>Clavicipitaceae</taxon>
        <taxon>Metarhizium</taxon>
    </lineage>
</organism>
<gene>
    <name evidence="2" type="ORF">NOR_01997</name>
</gene>
<feature type="region of interest" description="Disordered" evidence="1">
    <location>
        <begin position="1"/>
        <end position="56"/>
    </location>
</feature>
<comment type="caution">
    <text evidence="2">The sequence shown here is derived from an EMBL/GenBank/DDBJ whole genome shotgun (WGS) entry which is preliminary data.</text>
</comment>
<dbReference type="Proteomes" id="UP000243498">
    <property type="component" value="Unassembled WGS sequence"/>
</dbReference>
<feature type="compositionally biased region" description="Polar residues" evidence="1">
    <location>
        <begin position="1"/>
        <end position="25"/>
    </location>
</feature>
<evidence type="ECO:0000313" key="2">
    <source>
        <dbReference type="EMBL" id="OAA48747.1"/>
    </source>
</evidence>
<protein>
    <submittedName>
        <fullName evidence="2">Uncharacterized protein</fullName>
    </submittedName>
</protein>
<evidence type="ECO:0000256" key="1">
    <source>
        <dbReference type="SAM" id="MobiDB-lite"/>
    </source>
</evidence>
<sequence>MSSEGTPPSTTLDGNNPEGSLQTTGAELARVEGVDNEETGNNDTAVPDSYMEVSDEEEGTFLGSYMEVSDEEDDDALTVEQIREYLGNLDPPRPQPEIYRRLRIKESLERTPSANEEPDSVGESIRRICLGVGLPDIPADQLAKQLKNERFFAKFLKKVYLALREGNGKNSVQVEAMREVLRVRWSDERLKTLVRWIE</sequence>
<accession>A0A167I7A9</accession>